<name>A0A3D8SCP3_9EURO</name>
<evidence type="ECO:0000313" key="4">
    <source>
        <dbReference type="EMBL" id="RDW84096.1"/>
    </source>
</evidence>
<dbReference type="InterPro" id="IPR008030">
    <property type="entry name" value="NmrA-like"/>
</dbReference>
<dbReference type="PANTHER" id="PTHR47706">
    <property type="entry name" value="NMRA-LIKE FAMILY PROTEIN"/>
    <property type="match status" value="1"/>
</dbReference>
<proteinExistence type="predicted"/>
<accession>A0A3D8SCP3</accession>
<dbReference type="CDD" id="cd05259">
    <property type="entry name" value="PCBER_SDR_a"/>
    <property type="match status" value="1"/>
</dbReference>
<dbReference type="GO" id="GO:0016491">
    <property type="term" value="F:oxidoreductase activity"/>
    <property type="evidence" value="ECO:0007669"/>
    <property type="project" value="UniProtKB-KW"/>
</dbReference>
<dbReference type="InterPro" id="IPR045312">
    <property type="entry name" value="PCBER-like"/>
</dbReference>
<organism evidence="4 5">
    <name type="scientific">Aspergillus mulundensis</name>
    <dbReference type="NCBI Taxonomy" id="1810919"/>
    <lineage>
        <taxon>Eukaryota</taxon>
        <taxon>Fungi</taxon>
        <taxon>Dikarya</taxon>
        <taxon>Ascomycota</taxon>
        <taxon>Pezizomycotina</taxon>
        <taxon>Eurotiomycetes</taxon>
        <taxon>Eurotiomycetidae</taxon>
        <taxon>Eurotiales</taxon>
        <taxon>Aspergillaceae</taxon>
        <taxon>Aspergillus</taxon>
        <taxon>Aspergillus subgen. Nidulantes</taxon>
    </lineage>
</organism>
<gene>
    <name evidence="4" type="ORF">DSM5745_04422</name>
</gene>
<keyword evidence="5" id="KW-1185">Reference proteome</keyword>
<sequence>MPYKNIVLAGATGNFGPAILNALATSNLFTITVLTRSDSKPLSLPSGVASVEVDYTSVENLTAALTNASAEAVVSVIPPPAAKAQENLIHAAVAAGVKRFLPSEFGSDLDIEINRTAPTFKTKVEAQELLKGLAGENKISYTFVYNGLCLDWGLQGGFPVSVAEKKVALFDGGERVYSTSTLGAIGKGVVSILSDRSEETANRSVRISEAQTTAKELLSIAQGVVGAEGWEISERSIDEEVNEAWEKLKAGTFGHDDIFPFIHRAIWGEGAGGLFGETDNELLGIKVLDKEGLKEIVEGVAGK</sequence>
<dbReference type="AlphaFoldDB" id="A0A3D8SCP3"/>
<dbReference type="InterPro" id="IPR036291">
    <property type="entry name" value="NAD(P)-bd_dom_sf"/>
</dbReference>
<keyword evidence="1" id="KW-0521">NADP</keyword>
<dbReference type="PANTHER" id="PTHR47706:SF1">
    <property type="entry name" value="CIPA-LIKE, PUTATIVE (AFU_ORTHOLOGUE AFUA_1G12460)-RELATED"/>
    <property type="match status" value="1"/>
</dbReference>
<evidence type="ECO:0000313" key="5">
    <source>
        <dbReference type="Proteomes" id="UP000256690"/>
    </source>
</evidence>
<dbReference type="Gene3D" id="3.40.50.720">
    <property type="entry name" value="NAD(P)-binding Rossmann-like Domain"/>
    <property type="match status" value="1"/>
</dbReference>
<dbReference type="InterPro" id="IPR051609">
    <property type="entry name" value="NmrA/Isoflavone_reductase-like"/>
</dbReference>
<dbReference type="Proteomes" id="UP000256690">
    <property type="component" value="Unassembled WGS sequence"/>
</dbReference>
<dbReference type="RefSeq" id="XP_026605434.1">
    <property type="nucleotide sequence ID" value="XM_026746438.1"/>
</dbReference>
<dbReference type="EMBL" id="PVWQ01000004">
    <property type="protein sequence ID" value="RDW84096.1"/>
    <property type="molecule type" value="Genomic_DNA"/>
</dbReference>
<comment type="caution">
    <text evidence="4">The sequence shown here is derived from an EMBL/GenBank/DDBJ whole genome shotgun (WGS) entry which is preliminary data.</text>
</comment>
<evidence type="ECO:0000256" key="2">
    <source>
        <dbReference type="ARBA" id="ARBA00023002"/>
    </source>
</evidence>
<dbReference type="GeneID" id="38114792"/>
<evidence type="ECO:0000256" key="1">
    <source>
        <dbReference type="ARBA" id="ARBA00022857"/>
    </source>
</evidence>
<dbReference type="Pfam" id="PF05368">
    <property type="entry name" value="NmrA"/>
    <property type="match status" value="1"/>
</dbReference>
<dbReference type="OrthoDB" id="9974981at2759"/>
<feature type="domain" description="NmrA-like" evidence="3">
    <location>
        <begin position="4"/>
        <end position="227"/>
    </location>
</feature>
<dbReference type="STRING" id="1810919.A0A3D8SCP3"/>
<dbReference type="SUPFAM" id="SSF51735">
    <property type="entry name" value="NAD(P)-binding Rossmann-fold domains"/>
    <property type="match status" value="1"/>
</dbReference>
<protein>
    <recommendedName>
        <fullName evidence="3">NmrA-like domain-containing protein</fullName>
    </recommendedName>
</protein>
<evidence type="ECO:0000259" key="3">
    <source>
        <dbReference type="Pfam" id="PF05368"/>
    </source>
</evidence>
<reference evidence="4 5" key="1">
    <citation type="journal article" date="2018" name="IMA Fungus">
        <title>IMA Genome-F 9: Draft genome sequence of Annulohypoxylon stygium, Aspergillus mulundensis, Berkeleyomyces basicola (syn. Thielaviopsis basicola), Ceratocystis smalleyi, two Cercospora beticola strains, Coleophoma cylindrospora, Fusarium fracticaudum, Phialophora cf. hyalina, and Morchella septimelata.</title>
        <authorList>
            <person name="Wingfield B.D."/>
            <person name="Bills G.F."/>
            <person name="Dong Y."/>
            <person name="Huang W."/>
            <person name="Nel W.J."/>
            <person name="Swalarsk-Parry B.S."/>
            <person name="Vaghefi N."/>
            <person name="Wilken P.M."/>
            <person name="An Z."/>
            <person name="de Beer Z.W."/>
            <person name="De Vos L."/>
            <person name="Chen L."/>
            <person name="Duong T.A."/>
            <person name="Gao Y."/>
            <person name="Hammerbacher A."/>
            <person name="Kikkert J.R."/>
            <person name="Li Y."/>
            <person name="Li H."/>
            <person name="Li K."/>
            <person name="Li Q."/>
            <person name="Liu X."/>
            <person name="Ma X."/>
            <person name="Naidoo K."/>
            <person name="Pethybridge S.J."/>
            <person name="Sun J."/>
            <person name="Steenkamp E.T."/>
            <person name="van der Nest M.A."/>
            <person name="van Wyk S."/>
            <person name="Wingfield M.J."/>
            <person name="Xiong C."/>
            <person name="Yue Q."/>
            <person name="Zhang X."/>
        </authorList>
    </citation>
    <scope>NUCLEOTIDE SEQUENCE [LARGE SCALE GENOMIC DNA]</scope>
    <source>
        <strain evidence="4 5">DSM 5745</strain>
    </source>
</reference>
<keyword evidence="2" id="KW-0560">Oxidoreductase</keyword>